<dbReference type="Proteomes" id="UP000570474">
    <property type="component" value="Unassembled WGS sequence"/>
</dbReference>
<proteinExistence type="predicted"/>
<reference evidence="1 2" key="1">
    <citation type="submission" date="2020-04" db="EMBL/GenBank/DDBJ databases">
        <authorList>
            <person name="Yin C."/>
        </authorList>
    </citation>
    <scope>NUCLEOTIDE SEQUENCE [LARGE SCALE GENOMIC DNA]</scope>
    <source>
        <strain evidence="1 2">Ae27</strain>
    </source>
</reference>
<keyword evidence="2" id="KW-1185">Reference proteome</keyword>
<evidence type="ECO:0000313" key="2">
    <source>
        <dbReference type="Proteomes" id="UP000570474"/>
    </source>
</evidence>
<name>A0A847RWD0_9BACT</name>
<dbReference type="RefSeq" id="WP_168873357.1">
    <property type="nucleotide sequence ID" value="NZ_JABAIA010000003.1"/>
</dbReference>
<accession>A0A847RWD0</accession>
<gene>
    <name evidence="1" type="ORF">HGH92_24025</name>
</gene>
<evidence type="ECO:0000313" key="1">
    <source>
        <dbReference type="EMBL" id="NLR67393.1"/>
    </source>
</evidence>
<organism evidence="1 2">
    <name type="scientific">Chitinophaga varians</name>
    <dbReference type="NCBI Taxonomy" id="2202339"/>
    <lineage>
        <taxon>Bacteria</taxon>
        <taxon>Pseudomonadati</taxon>
        <taxon>Bacteroidota</taxon>
        <taxon>Chitinophagia</taxon>
        <taxon>Chitinophagales</taxon>
        <taxon>Chitinophagaceae</taxon>
        <taxon>Chitinophaga</taxon>
    </lineage>
</organism>
<protein>
    <submittedName>
        <fullName evidence="1">Uncharacterized protein</fullName>
    </submittedName>
</protein>
<sequence>MSETNVFLVMLESSQHEQLPVSIYLTHHTFSGIVTHITPETVEIRTSGGQPAIILLNKIEAVIGS</sequence>
<dbReference type="AlphaFoldDB" id="A0A847RWD0"/>
<comment type="caution">
    <text evidence="1">The sequence shown here is derived from an EMBL/GenBank/DDBJ whole genome shotgun (WGS) entry which is preliminary data.</text>
</comment>
<dbReference type="EMBL" id="JABAIA010000003">
    <property type="protein sequence ID" value="NLR67393.1"/>
    <property type="molecule type" value="Genomic_DNA"/>
</dbReference>